<feature type="signal peptide" evidence="1">
    <location>
        <begin position="1"/>
        <end position="20"/>
    </location>
</feature>
<dbReference type="AlphaFoldDB" id="A0A942I9X2"/>
<accession>A0A942I9X2</accession>
<evidence type="ECO:0000256" key="1">
    <source>
        <dbReference type="SAM" id="SignalP"/>
    </source>
</evidence>
<sequence length="200" mass="22366">MTFKGVHRLLLLVFMGLALAGCQTEDTPAKPQFVSTTSDSRNSNYFIEFRSRYALSYGHTYVVFGRTDGSGQMINPEVAGLHPKSTSAVPYVIGHFVPVPAETGWSDGDLEEPYRSASWRVMLSQAEYNKVVRKIRDLQANSKFWQAALYNCNAFTGDVARSMGYSVPPIQLRPQEFVTKLREMNEGRRSVSPSRVLTAS</sequence>
<keyword evidence="3" id="KW-1185">Reference proteome</keyword>
<evidence type="ECO:0008006" key="4">
    <source>
        <dbReference type="Google" id="ProtNLM"/>
    </source>
</evidence>
<gene>
    <name evidence="2" type="ORF">KEU06_14585</name>
</gene>
<dbReference type="Proteomes" id="UP000680348">
    <property type="component" value="Unassembled WGS sequence"/>
</dbReference>
<dbReference type="PROSITE" id="PS51257">
    <property type="entry name" value="PROKAR_LIPOPROTEIN"/>
    <property type="match status" value="1"/>
</dbReference>
<reference evidence="2" key="1">
    <citation type="submission" date="2021-04" db="EMBL/GenBank/DDBJ databases">
        <title>Pseudaminobacter soli sp. nov., isolated from paddy soil contaminated by heavy metals.</title>
        <authorList>
            <person name="Zhang K."/>
        </authorList>
    </citation>
    <scope>NUCLEOTIDE SEQUENCE</scope>
    <source>
        <strain evidence="2">19-2017</strain>
    </source>
</reference>
<protein>
    <recommendedName>
        <fullName evidence="4">Lipoprotein</fullName>
    </recommendedName>
</protein>
<dbReference type="RefSeq" id="WP_188255392.1">
    <property type="nucleotide sequence ID" value="NZ_JABVCF010000007.1"/>
</dbReference>
<keyword evidence="1" id="KW-0732">Signal</keyword>
<proteinExistence type="predicted"/>
<name>A0A942I9X2_9HYPH</name>
<feature type="chain" id="PRO_5036980024" description="Lipoprotein" evidence="1">
    <location>
        <begin position="21"/>
        <end position="200"/>
    </location>
</feature>
<comment type="caution">
    <text evidence="2">The sequence shown here is derived from an EMBL/GenBank/DDBJ whole genome shotgun (WGS) entry which is preliminary data.</text>
</comment>
<dbReference type="EMBL" id="JAGWCR010000007">
    <property type="protein sequence ID" value="MBS3649836.1"/>
    <property type="molecule type" value="Genomic_DNA"/>
</dbReference>
<evidence type="ECO:0000313" key="3">
    <source>
        <dbReference type="Proteomes" id="UP000680348"/>
    </source>
</evidence>
<organism evidence="2 3">
    <name type="scientific">Pseudaminobacter soli</name>
    <name type="common">ex Zhang et al. 2022</name>
    <dbReference type="NCBI Taxonomy" id="2831468"/>
    <lineage>
        <taxon>Bacteria</taxon>
        <taxon>Pseudomonadati</taxon>
        <taxon>Pseudomonadota</taxon>
        <taxon>Alphaproteobacteria</taxon>
        <taxon>Hyphomicrobiales</taxon>
        <taxon>Phyllobacteriaceae</taxon>
        <taxon>Pseudaminobacter</taxon>
    </lineage>
</organism>
<evidence type="ECO:0000313" key="2">
    <source>
        <dbReference type="EMBL" id="MBS3649836.1"/>
    </source>
</evidence>